<dbReference type="InterPro" id="IPR015422">
    <property type="entry name" value="PyrdxlP-dep_Trfase_small"/>
</dbReference>
<organism evidence="9 10">
    <name type="scientific">Aquamicrobium aerolatum DSM 21857</name>
    <dbReference type="NCBI Taxonomy" id="1121003"/>
    <lineage>
        <taxon>Bacteria</taxon>
        <taxon>Pseudomonadati</taxon>
        <taxon>Pseudomonadota</taxon>
        <taxon>Alphaproteobacteria</taxon>
        <taxon>Hyphomicrobiales</taxon>
        <taxon>Phyllobacteriaceae</taxon>
        <taxon>Aerobium</taxon>
    </lineage>
</organism>
<evidence type="ECO:0000256" key="2">
    <source>
        <dbReference type="ARBA" id="ARBA00007441"/>
    </source>
</evidence>
<accession>A0A1I3QH96</accession>
<dbReference type="Pfam" id="PF00155">
    <property type="entry name" value="Aminotran_1_2"/>
    <property type="match status" value="1"/>
</dbReference>
<dbReference type="GO" id="GO:0033585">
    <property type="term" value="P:L-phenylalanine biosynthetic process from chorismate via phenylpyruvate"/>
    <property type="evidence" value="ECO:0007669"/>
    <property type="project" value="TreeGrafter"/>
</dbReference>
<keyword evidence="5 7" id="KW-0808">Transferase</keyword>
<keyword evidence="6" id="KW-0663">Pyridoxal phosphate</keyword>
<evidence type="ECO:0000256" key="7">
    <source>
        <dbReference type="RuleBase" id="RU000481"/>
    </source>
</evidence>
<dbReference type="PANTHER" id="PTHR11879">
    <property type="entry name" value="ASPARTATE AMINOTRANSFERASE"/>
    <property type="match status" value="1"/>
</dbReference>
<dbReference type="InterPro" id="IPR004839">
    <property type="entry name" value="Aminotransferase_I/II_large"/>
</dbReference>
<sequence length="393" mass="43087">MFETLNPAAPDGILMLMSMFRDDPRAEKIDLGVGVYKDATGKTPVMQAVRKAERRLHETQATKSYLGLAGDTVFNELMIGLLMGDKADRTRLRAAQTPGGTGALRALSDLLRLARPDATVWVPSPTWPNHVPIITASGLTTNIYPYFDAYTNSVDVDAMLDALEQLPAGDVVLLHGCCHNPTGADLAPEHWKTLADLMVRKGLIPLVDIAYQGFGEGLEEDAAGVRILAETVPEMLVAASCSKNFSVYRDRAGAAIILGRNRSEADIAYSQLLGVGRCIWSMPPDHAAACVRIVLHDDDLRANWQAELESVRLRMLSLRNGFAEALRRQSNSERFDFIANQRGMFSRLGLTQTQVMELREKHGVYIVSDSRFNVAGLPGDRLDDLAAKVISIL</sequence>
<dbReference type="GO" id="GO:0005829">
    <property type="term" value="C:cytosol"/>
    <property type="evidence" value="ECO:0007669"/>
    <property type="project" value="TreeGrafter"/>
</dbReference>
<dbReference type="SUPFAM" id="SSF53383">
    <property type="entry name" value="PLP-dependent transferases"/>
    <property type="match status" value="1"/>
</dbReference>
<dbReference type="InterPro" id="IPR000796">
    <property type="entry name" value="Asp_trans"/>
</dbReference>
<keyword evidence="4 7" id="KW-0032">Aminotransferase</keyword>
<evidence type="ECO:0000313" key="9">
    <source>
        <dbReference type="EMBL" id="SFJ32556.1"/>
    </source>
</evidence>
<gene>
    <name evidence="9" type="ORF">SAMN03080618_02634</name>
</gene>
<reference evidence="10" key="1">
    <citation type="submission" date="2016-10" db="EMBL/GenBank/DDBJ databases">
        <authorList>
            <person name="Varghese N."/>
            <person name="Submissions S."/>
        </authorList>
    </citation>
    <scope>NUCLEOTIDE SEQUENCE [LARGE SCALE GENOMIC DNA]</scope>
    <source>
        <strain evidence="10">DSM 21857</strain>
    </source>
</reference>
<name>A0A1I3QH96_9HYPH</name>
<dbReference type="InterPro" id="IPR015421">
    <property type="entry name" value="PyrdxlP-dep_Trfase_major"/>
</dbReference>
<dbReference type="InterPro" id="IPR004838">
    <property type="entry name" value="NHTrfase_class1_PyrdxlP-BS"/>
</dbReference>
<dbReference type="GO" id="GO:0004069">
    <property type="term" value="F:L-aspartate:2-oxoglutarate aminotransferase activity"/>
    <property type="evidence" value="ECO:0007669"/>
    <property type="project" value="TreeGrafter"/>
</dbReference>
<dbReference type="AlphaFoldDB" id="A0A1I3QH96"/>
<dbReference type="Gene3D" id="3.40.640.10">
    <property type="entry name" value="Type I PLP-dependent aspartate aminotransferase-like (Major domain)"/>
    <property type="match status" value="1"/>
</dbReference>
<dbReference type="GO" id="GO:0030170">
    <property type="term" value="F:pyridoxal phosphate binding"/>
    <property type="evidence" value="ECO:0007669"/>
    <property type="project" value="InterPro"/>
</dbReference>
<dbReference type="Gene3D" id="3.90.1150.10">
    <property type="entry name" value="Aspartate Aminotransferase, domain 1"/>
    <property type="match status" value="1"/>
</dbReference>
<dbReference type="EMBL" id="FORF01000015">
    <property type="protein sequence ID" value="SFJ32556.1"/>
    <property type="molecule type" value="Genomic_DNA"/>
</dbReference>
<dbReference type="STRING" id="1121003.SAMN03080618_02634"/>
<dbReference type="CDD" id="cd00609">
    <property type="entry name" value="AAT_like"/>
    <property type="match status" value="1"/>
</dbReference>
<dbReference type="PROSITE" id="PS00105">
    <property type="entry name" value="AA_TRANSFER_CLASS_1"/>
    <property type="match status" value="1"/>
</dbReference>
<dbReference type="GO" id="GO:0042802">
    <property type="term" value="F:identical protein binding"/>
    <property type="evidence" value="ECO:0007669"/>
    <property type="project" value="TreeGrafter"/>
</dbReference>
<dbReference type="EC" id="2.6.1.-" evidence="7"/>
<evidence type="ECO:0000256" key="4">
    <source>
        <dbReference type="ARBA" id="ARBA00022576"/>
    </source>
</evidence>
<evidence type="ECO:0000256" key="1">
    <source>
        <dbReference type="ARBA" id="ARBA00001933"/>
    </source>
</evidence>
<feature type="domain" description="Aminotransferase class I/classII large" evidence="8">
    <location>
        <begin position="27"/>
        <end position="388"/>
    </location>
</feature>
<comment type="subunit">
    <text evidence="3">Homodimer.</text>
</comment>
<proteinExistence type="inferred from homology"/>
<keyword evidence="10" id="KW-1185">Reference proteome</keyword>
<evidence type="ECO:0000259" key="8">
    <source>
        <dbReference type="Pfam" id="PF00155"/>
    </source>
</evidence>
<comment type="similarity">
    <text evidence="2 7">Belongs to the class-I pyridoxal-phosphate-dependent aminotransferase family.</text>
</comment>
<dbReference type="PANTHER" id="PTHR11879:SF22">
    <property type="entry name" value="ASPARTATE AMINOTRANSFERASE, MITOCHONDRIAL"/>
    <property type="match status" value="1"/>
</dbReference>
<dbReference type="Proteomes" id="UP000242763">
    <property type="component" value="Unassembled WGS sequence"/>
</dbReference>
<dbReference type="RefSeq" id="WP_091523126.1">
    <property type="nucleotide sequence ID" value="NZ_FORF01000015.1"/>
</dbReference>
<evidence type="ECO:0000256" key="6">
    <source>
        <dbReference type="ARBA" id="ARBA00022898"/>
    </source>
</evidence>
<dbReference type="OrthoDB" id="9766445at2"/>
<dbReference type="NCBIfam" id="NF006719">
    <property type="entry name" value="PRK09257.1"/>
    <property type="match status" value="1"/>
</dbReference>
<dbReference type="GO" id="GO:0004838">
    <property type="term" value="F:L-tyrosine-2-oxoglutarate transaminase activity"/>
    <property type="evidence" value="ECO:0007669"/>
    <property type="project" value="TreeGrafter"/>
</dbReference>
<evidence type="ECO:0000256" key="3">
    <source>
        <dbReference type="ARBA" id="ARBA00011738"/>
    </source>
</evidence>
<dbReference type="InterPro" id="IPR015424">
    <property type="entry name" value="PyrdxlP-dep_Trfase"/>
</dbReference>
<protein>
    <recommendedName>
        <fullName evidence="7">Aminotransferase</fullName>
        <ecNumber evidence="7">2.6.1.-</ecNumber>
    </recommendedName>
</protein>
<evidence type="ECO:0000313" key="10">
    <source>
        <dbReference type="Proteomes" id="UP000242763"/>
    </source>
</evidence>
<dbReference type="PRINTS" id="PR00799">
    <property type="entry name" value="TRANSAMINASE"/>
</dbReference>
<comment type="cofactor">
    <cofactor evidence="1 7">
        <name>pyridoxal 5'-phosphate</name>
        <dbReference type="ChEBI" id="CHEBI:597326"/>
    </cofactor>
</comment>
<evidence type="ECO:0000256" key="5">
    <source>
        <dbReference type="ARBA" id="ARBA00022679"/>
    </source>
</evidence>